<sequence length="141" mass="15860">MLLLIKLAIFPHIGIFFIIAAAQAAEPYHLVIMKEPDKLNRSLGKKLGDKDYYFRSVCGTPEALAWGAKTIFKGRPWFPRPFPTEVWHEPCDSKIVGTGVVLKYGENSDRTCPRVEGCAINIDALSEEEYCPTCVWKNSVN</sequence>
<protein>
    <submittedName>
        <fullName evidence="1">Uncharacterized protein</fullName>
    </submittedName>
</protein>
<evidence type="ECO:0000313" key="1">
    <source>
        <dbReference type="EMBL" id="SVA80917.1"/>
    </source>
</evidence>
<reference evidence="1" key="1">
    <citation type="submission" date="2018-05" db="EMBL/GenBank/DDBJ databases">
        <authorList>
            <person name="Lanie J.A."/>
            <person name="Ng W.-L."/>
            <person name="Kazmierczak K.M."/>
            <person name="Andrzejewski T.M."/>
            <person name="Davidsen T.M."/>
            <person name="Wayne K.J."/>
            <person name="Tettelin H."/>
            <person name="Glass J.I."/>
            <person name="Rusch D."/>
            <person name="Podicherti R."/>
            <person name="Tsui H.-C.T."/>
            <person name="Winkler M.E."/>
        </authorList>
    </citation>
    <scope>NUCLEOTIDE SEQUENCE</scope>
</reference>
<dbReference type="AlphaFoldDB" id="A0A381YWQ3"/>
<name>A0A381YWQ3_9ZZZZ</name>
<accession>A0A381YWQ3</accession>
<organism evidence="1">
    <name type="scientific">marine metagenome</name>
    <dbReference type="NCBI Taxonomy" id="408172"/>
    <lineage>
        <taxon>unclassified sequences</taxon>
        <taxon>metagenomes</taxon>
        <taxon>ecological metagenomes</taxon>
    </lineage>
</organism>
<proteinExistence type="predicted"/>
<dbReference type="EMBL" id="UINC01019146">
    <property type="protein sequence ID" value="SVA80917.1"/>
    <property type="molecule type" value="Genomic_DNA"/>
</dbReference>
<gene>
    <name evidence="1" type="ORF">METZ01_LOCUS133771</name>
</gene>